<keyword evidence="3" id="KW-1185">Reference proteome</keyword>
<accession>A0A0V8RWP1</accession>
<keyword evidence="1" id="KW-0812">Transmembrane</keyword>
<reference evidence="2 3" key="1">
    <citation type="submission" date="2015-11" db="EMBL/GenBank/DDBJ databases">
        <title>Genome sequence of Pyrodictium occultum PL-19, a marine hyperthermophilic archaeon isolated from Volcano, Italy.</title>
        <authorList>
            <person name="Utturkar S."/>
            <person name="Huber H."/>
            <person name="Leptihn S."/>
            <person name="Brown S."/>
            <person name="Stetter K.O."/>
            <person name="Podar M."/>
        </authorList>
    </citation>
    <scope>NUCLEOTIDE SEQUENCE [LARGE SCALE GENOMIC DNA]</scope>
    <source>
        <strain evidence="2 3">PL-19</strain>
    </source>
</reference>
<sequence>MDVDLLAYEAYVVLLALLGVAAAETIFYRVAGAAYLEARVELEQLLSTYRSLRGRGDKRAQRRAGKLHSRLPVLQRTVRRYALLRLSLLTPVYAAAVIAFTIRPVLFPSACCIPALTLGGSGVCVAPSGLVAALAFLASLPVVQYDLVGVLMLKKAWRHADREPGV</sequence>
<evidence type="ECO:0000256" key="1">
    <source>
        <dbReference type="SAM" id="Phobius"/>
    </source>
</evidence>
<dbReference type="Proteomes" id="UP000053352">
    <property type="component" value="Unassembled WGS sequence"/>
</dbReference>
<dbReference type="EMBL" id="LNTB01000001">
    <property type="protein sequence ID" value="KSW12378.1"/>
    <property type="molecule type" value="Genomic_DNA"/>
</dbReference>
<feature type="transmembrane region" description="Helical" evidence="1">
    <location>
        <begin position="82"/>
        <end position="102"/>
    </location>
</feature>
<dbReference type="AlphaFoldDB" id="A0A0V8RWP1"/>
<organism evidence="2 3">
    <name type="scientific">Pyrodictium occultum</name>
    <dbReference type="NCBI Taxonomy" id="2309"/>
    <lineage>
        <taxon>Archaea</taxon>
        <taxon>Thermoproteota</taxon>
        <taxon>Thermoprotei</taxon>
        <taxon>Desulfurococcales</taxon>
        <taxon>Pyrodictiaceae</taxon>
        <taxon>Pyrodictium</taxon>
    </lineage>
</organism>
<feature type="transmembrane region" description="Helical" evidence="1">
    <location>
        <begin position="6"/>
        <end position="27"/>
    </location>
</feature>
<dbReference type="RefSeq" id="WP_058371061.1">
    <property type="nucleotide sequence ID" value="NZ_LNTB01000001.1"/>
</dbReference>
<dbReference type="OrthoDB" id="383187at2157"/>
<keyword evidence="1" id="KW-0472">Membrane</keyword>
<evidence type="ECO:0000313" key="2">
    <source>
        <dbReference type="EMBL" id="KSW12378.1"/>
    </source>
</evidence>
<protein>
    <submittedName>
        <fullName evidence="2">Uncharacterized protein</fullName>
    </submittedName>
</protein>
<gene>
    <name evidence="2" type="ORF">CF15_06485</name>
</gene>
<dbReference type="STRING" id="2309.CF15_06485"/>
<keyword evidence="1" id="KW-1133">Transmembrane helix</keyword>
<proteinExistence type="predicted"/>
<name>A0A0V8RWP1_PYROC</name>
<comment type="caution">
    <text evidence="2">The sequence shown here is derived from an EMBL/GenBank/DDBJ whole genome shotgun (WGS) entry which is preliminary data.</text>
</comment>
<evidence type="ECO:0000313" key="3">
    <source>
        <dbReference type="Proteomes" id="UP000053352"/>
    </source>
</evidence>